<organism evidence="1">
    <name type="scientific">marine sediment metagenome</name>
    <dbReference type="NCBI Taxonomy" id="412755"/>
    <lineage>
        <taxon>unclassified sequences</taxon>
        <taxon>metagenomes</taxon>
        <taxon>ecological metagenomes</taxon>
    </lineage>
</organism>
<dbReference type="EMBL" id="LAZR01020296">
    <property type="protein sequence ID" value="KKL89405.1"/>
    <property type="molecule type" value="Genomic_DNA"/>
</dbReference>
<reference evidence="1" key="1">
    <citation type="journal article" date="2015" name="Nature">
        <title>Complex archaea that bridge the gap between prokaryotes and eukaryotes.</title>
        <authorList>
            <person name="Spang A."/>
            <person name="Saw J.H."/>
            <person name="Jorgensen S.L."/>
            <person name="Zaremba-Niedzwiedzka K."/>
            <person name="Martijn J."/>
            <person name="Lind A.E."/>
            <person name="van Eijk R."/>
            <person name="Schleper C."/>
            <person name="Guy L."/>
            <person name="Ettema T.J."/>
        </authorList>
    </citation>
    <scope>NUCLEOTIDE SEQUENCE</scope>
</reference>
<comment type="caution">
    <text evidence="1">The sequence shown here is derived from an EMBL/GenBank/DDBJ whole genome shotgun (WGS) entry which is preliminary data.</text>
</comment>
<name>A0A0F9I6I1_9ZZZZ</name>
<evidence type="ECO:0000313" key="1">
    <source>
        <dbReference type="EMBL" id="KKL89405.1"/>
    </source>
</evidence>
<sequence length="78" mass="9001">MNIYVTFGQIHAHSVNGKTFDKDCVAVINCDNYGQGRRLAVLYFDNEFHQSIAETEFNYKNRDGEFMSFFPRGLINAN</sequence>
<accession>A0A0F9I6I1</accession>
<proteinExistence type="predicted"/>
<gene>
    <name evidence="1" type="ORF">LCGC14_1915080</name>
</gene>
<dbReference type="AlphaFoldDB" id="A0A0F9I6I1"/>
<protein>
    <submittedName>
        <fullName evidence="1">Uncharacterized protein</fullName>
    </submittedName>
</protein>